<dbReference type="InterPro" id="IPR036890">
    <property type="entry name" value="HATPase_C_sf"/>
</dbReference>
<dbReference type="Gene3D" id="1.10.287.130">
    <property type="match status" value="1"/>
</dbReference>
<keyword evidence="6 11" id="KW-0812">Transmembrane</keyword>
<feature type="transmembrane region" description="Helical" evidence="11">
    <location>
        <begin position="21"/>
        <end position="43"/>
    </location>
</feature>
<keyword evidence="9" id="KW-0902">Two-component regulatory system</keyword>
<evidence type="ECO:0000256" key="5">
    <source>
        <dbReference type="ARBA" id="ARBA00022679"/>
    </source>
</evidence>
<dbReference type="SUPFAM" id="SSF55874">
    <property type="entry name" value="ATPase domain of HSP90 chaperone/DNA topoisomerase II/histidine kinase"/>
    <property type="match status" value="1"/>
</dbReference>
<dbReference type="PROSITE" id="PS50109">
    <property type="entry name" value="HIS_KIN"/>
    <property type="match status" value="1"/>
</dbReference>
<dbReference type="RefSeq" id="WP_091123470.1">
    <property type="nucleotide sequence ID" value="NZ_FOLB01000007.1"/>
</dbReference>
<dbReference type="GO" id="GO:0000155">
    <property type="term" value="F:phosphorelay sensor kinase activity"/>
    <property type="evidence" value="ECO:0007669"/>
    <property type="project" value="InterPro"/>
</dbReference>
<keyword evidence="5" id="KW-0808">Transferase</keyword>
<dbReference type="InterPro" id="IPR004358">
    <property type="entry name" value="Sig_transdc_His_kin-like_C"/>
</dbReference>
<dbReference type="OrthoDB" id="5242752at2"/>
<keyword evidence="15" id="KW-1185">Reference proteome</keyword>
<dbReference type="STRING" id="574651.SAMN04487968_10743"/>
<evidence type="ECO:0000256" key="9">
    <source>
        <dbReference type="ARBA" id="ARBA00023012"/>
    </source>
</evidence>
<dbReference type="InterPro" id="IPR005467">
    <property type="entry name" value="His_kinase_dom"/>
</dbReference>
<dbReference type="Pfam" id="PF02518">
    <property type="entry name" value="HATPase_c"/>
    <property type="match status" value="1"/>
</dbReference>
<dbReference type="PANTHER" id="PTHR45436:SF5">
    <property type="entry name" value="SENSOR HISTIDINE KINASE TRCS"/>
    <property type="match status" value="1"/>
</dbReference>
<organism evidence="14 15">
    <name type="scientific">Nocardioides terrae</name>
    <dbReference type="NCBI Taxonomy" id="574651"/>
    <lineage>
        <taxon>Bacteria</taxon>
        <taxon>Bacillati</taxon>
        <taxon>Actinomycetota</taxon>
        <taxon>Actinomycetes</taxon>
        <taxon>Propionibacteriales</taxon>
        <taxon>Nocardioidaceae</taxon>
        <taxon>Nocardioides</taxon>
    </lineage>
</organism>
<name>A0A1I1JJS7_9ACTN</name>
<dbReference type="Gene3D" id="6.10.340.10">
    <property type="match status" value="1"/>
</dbReference>
<dbReference type="SUPFAM" id="SSF158472">
    <property type="entry name" value="HAMP domain-like"/>
    <property type="match status" value="1"/>
</dbReference>
<evidence type="ECO:0000259" key="13">
    <source>
        <dbReference type="PROSITE" id="PS50885"/>
    </source>
</evidence>
<dbReference type="AlphaFoldDB" id="A0A1I1JJS7"/>
<dbReference type="CDD" id="cd06225">
    <property type="entry name" value="HAMP"/>
    <property type="match status" value="1"/>
</dbReference>
<dbReference type="Proteomes" id="UP000198832">
    <property type="component" value="Unassembled WGS sequence"/>
</dbReference>
<evidence type="ECO:0000256" key="3">
    <source>
        <dbReference type="ARBA" id="ARBA00012438"/>
    </source>
</evidence>
<accession>A0A1I1JJS7</accession>
<comment type="subcellular location">
    <subcellularLocation>
        <location evidence="2">Cell membrane</location>
    </subcellularLocation>
</comment>
<dbReference type="SUPFAM" id="SSF47384">
    <property type="entry name" value="Homodimeric domain of signal transducing histidine kinase"/>
    <property type="match status" value="1"/>
</dbReference>
<evidence type="ECO:0000313" key="15">
    <source>
        <dbReference type="Proteomes" id="UP000198832"/>
    </source>
</evidence>
<dbReference type="InterPro" id="IPR003661">
    <property type="entry name" value="HisK_dim/P_dom"/>
</dbReference>
<evidence type="ECO:0000256" key="10">
    <source>
        <dbReference type="ARBA" id="ARBA00023136"/>
    </source>
</evidence>
<dbReference type="CDD" id="cd00075">
    <property type="entry name" value="HATPase"/>
    <property type="match status" value="1"/>
</dbReference>
<evidence type="ECO:0000259" key="12">
    <source>
        <dbReference type="PROSITE" id="PS50109"/>
    </source>
</evidence>
<protein>
    <recommendedName>
        <fullName evidence="3">histidine kinase</fullName>
        <ecNumber evidence="3">2.7.13.3</ecNumber>
    </recommendedName>
</protein>
<evidence type="ECO:0000256" key="7">
    <source>
        <dbReference type="ARBA" id="ARBA00022777"/>
    </source>
</evidence>
<evidence type="ECO:0000256" key="11">
    <source>
        <dbReference type="SAM" id="Phobius"/>
    </source>
</evidence>
<keyword evidence="4" id="KW-0597">Phosphoprotein</keyword>
<evidence type="ECO:0000313" key="14">
    <source>
        <dbReference type="EMBL" id="SFC48869.1"/>
    </source>
</evidence>
<reference evidence="14 15" key="1">
    <citation type="submission" date="2016-10" db="EMBL/GenBank/DDBJ databases">
        <authorList>
            <person name="de Groot N.N."/>
        </authorList>
    </citation>
    <scope>NUCLEOTIDE SEQUENCE [LARGE SCALE GENOMIC DNA]</scope>
    <source>
        <strain evidence="14 15">CGMCC 1.7056</strain>
    </source>
</reference>
<proteinExistence type="predicted"/>
<dbReference type="SMART" id="SM00387">
    <property type="entry name" value="HATPase_c"/>
    <property type="match status" value="1"/>
</dbReference>
<dbReference type="SMART" id="SM00304">
    <property type="entry name" value="HAMP"/>
    <property type="match status" value="1"/>
</dbReference>
<evidence type="ECO:0000256" key="6">
    <source>
        <dbReference type="ARBA" id="ARBA00022692"/>
    </source>
</evidence>
<dbReference type="InterPro" id="IPR003660">
    <property type="entry name" value="HAMP_dom"/>
</dbReference>
<gene>
    <name evidence="14" type="ORF">SAMN04487968_10743</name>
</gene>
<keyword evidence="7 14" id="KW-0418">Kinase</keyword>
<evidence type="ECO:0000256" key="2">
    <source>
        <dbReference type="ARBA" id="ARBA00004236"/>
    </source>
</evidence>
<dbReference type="Pfam" id="PF00672">
    <property type="entry name" value="HAMP"/>
    <property type="match status" value="1"/>
</dbReference>
<dbReference type="EMBL" id="FOLB01000007">
    <property type="protein sequence ID" value="SFC48869.1"/>
    <property type="molecule type" value="Genomic_DNA"/>
</dbReference>
<dbReference type="SMART" id="SM00388">
    <property type="entry name" value="HisKA"/>
    <property type="match status" value="1"/>
</dbReference>
<comment type="catalytic activity">
    <reaction evidence="1">
        <text>ATP + protein L-histidine = ADP + protein N-phospho-L-histidine.</text>
        <dbReference type="EC" id="2.7.13.3"/>
    </reaction>
</comment>
<dbReference type="PANTHER" id="PTHR45436">
    <property type="entry name" value="SENSOR HISTIDINE KINASE YKOH"/>
    <property type="match status" value="1"/>
</dbReference>
<evidence type="ECO:0000256" key="8">
    <source>
        <dbReference type="ARBA" id="ARBA00022989"/>
    </source>
</evidence>
<keyword evidence="10 11" id="KW-0472">Membrane</keyword>
<keyword evidence="8 11" id="KW-1133">Transmembrane helix</keyword>
<feature type="domain" description="Histidine kinase" evidence="12">
    <location>
        <begin position="253"/>
        <end position="471"/>
    </location>
</feature>
<dbReference type="GO" id="GO:0005886">
    <property type="term" value="C:plasma membrane"/>
    <property type="evidence" value="ECO:0007669"/>
    <property type="project" value="UniProtKB-SubCell"/>
</dbReference>
<dbReference type="Pfam" id="PF00512">
    <property type="entry name" value="HisKA"/>
    <property type="match status" value="1"/>
</dbReference>
<sequence>MRVGLTSRMRRRLPARGLRSSVVLAFATGALLISVILALGTYFSARHYLIEQRESTALRQAYTDAALVRDGMLTSGARVGDVLSAIALPSGTSAYVRARGGWYSTALTDDGPGAVGAVRRHVADGSAALMWTGATDSAAVVVGIPVPAVHAEYYEVTVAQELDSTLGTLRTALVVCALLTTAAGALLGWYAGARVLRPLNEVAKAAARISGGDLDARLDPSNDPDLATLVGSFNNMVDTVAERIAKDARFAADVSHELRTPLTTLTTALGVLRGSSELARPSRLAVHLMGAELERFRQALEDLIALGRLDSDVRESGWETLPMGELVRLALADHSPLRDVEAGGSSGVVVLRDRTAEASMVRVDRMQIRRALSNLLMNAQTHGGGLARVRIATRGRFVDVHIEDAGPGVPLVDRERIFERFARLGARDAKGGSGLGLSIVERTAAIHEGSVSCHESAQGGADFVLSLPVAVGERQ</sequence>
<dbReference type="PROSITE" id="PS50885">
    <property type="entry name" value="HAMP"/>
    <property type="match status" value="1"/>
</dbReference>
<dbReference type="InterPro" id="IPR003594">
    <property type="entry name" value="HATPase_dom"/>
</dbReference>
<dbReference type="InterPro" id="IPR050428">
    <property type="entry name" value="TCS_sensor_his_kinase"/>
</dbReference>
<dbReference type="EC" id="2.7.13.3" evidence="3"/>
<dbReference type="PRINTS" id="PR00344">
    <property type="entry name" value="BCTRLSENSOR"/>
</dbReference>
<dbReference type="InterPro" id="IPR036097">
    <property type="entry name" value="HisK_dim/P_sf"/>
</dbReference>
<dbReference type="Gene3D" id="3.30.565.10">
    <property type="entry name" value="Histidine kinase-like ATPase, C-terminal domain"/>
    <property type="match status" value="1"/>
</dbReference>
<evidence type="ECO:0000256" key="4">
    <source>
        <dbReference type="ARBA" id="ARBA00022553"/>
    </source>
</evidence>
<evidence type="ECO:0000256" key="1">
    <source>
        <dbReference type="ARBA" id="ARBA00000085"/>
    </source>
</evidence>
<feature type="domain" description="HAMP" evidence="13">
    <location>
        <begin position="193"/>
        <end position="245"/>
    </location>
</feature>